<reference evidence="8" key="2">
    <citation type="journal article" date="2023" name="IMA Fungus">
        <title>Comparative genomic study of the Penicillium genus elucidates a diverse pangenome and 15 lateral gene transfer events.</title>
        <authorList>
            <person name="Petersen C."/>
            <person name="Sorensen T."/>
            <person name="Nielsen M.R."/>
            <person name="Sondergaard T.E."/>
            <person name="Sorensen J.L."/>
            <person name="Fitzpatrick D.A."/>
            <person name="Frisvad J.C."/>
            <person name="Nielsen K.L."/>
        </authorList>
    </citation>
    <scope>NUCLEOTIDE SEQUENCE</scope>
    <source>
        <strain evidence="8">IBT 21917</strain>
    </source>
</reference>
<dbReference type="AlphaFoldDB" id="A0A9W9HRQ1"/>
<gene>
    <name evidence="8" type="ORF">N7492_008002</name>
</gene>
<dbReference type="CDD" id="cd00067">
    <property type="entry name" value="GAL4"/>
    <property type="match status" value="1"/>
</dbReference>
<proteinExistence type="predicted"/>
<dbReference type="GO" id="GO:0000981">
    <property type="term" value="F:DNA-binding transcription factor activity, RNA polymerase II-specific"/>
    <property type="evidence" value="ECO:0007669"/>
    <property type="project" value="InterPro"/>
</dbReference>
<name>A0A9W9HRQ1_9EURO</name>
<dbReference type="GO" id="GO:0008270">
    <property type="term" value="F:zinc ion binding"/>
    <property type="evidence" value="ECO:0007669"/>
    <property type="project" value="InterPro"/>
</dbReference>
<dbReference type="PROSITE" id="PS50048">
    <property type="entry name" value="ZN2_CY6_FUNGAL_2"/>
    <property type="match status" value="1"/>
</dbReference>
<keyword evidence="9" id="KW-1185">Reference proteome</keyword>
<evidence type="ECO:0000256" key="1">
    <source>
        <dbReference type="ARBA" id="ARBA00022723"/>
    </source>
</evidence>
<dbReference type="SMART" id="SM00066">
    <property type="entry name" value="GAL4"/>
    <property type="match status" value="1"/>
</dbReference>
<keyword evidence="1" id="KW-0479">Metal-binding</keyword>
<evidence type="ECO:0000256" key="5">
    <source>
        <dbReference type="ARBA" id="ARBA00023163"/>
    </source>
</evidence>
<keyword evidence="2" id="KW-0862">Zinc</keyword>
<sequence length="405" mass="45278">MVAQSPAPPRRKSCEACKVSKRRCDLTFPACSRCIQRNIPCVYPGRQPAASASFDLDMPPLEAGPQFPVDSTFTTGIDLHATSSFAAPVTDALCVGSNYVDYQPPISWQEPSSAVSLQPVFDITNPRARPPKPLSEIVASRLQFSMDILRDAPRSMVIENQAPWCHPKLYKSSMPRVMQDAYGCCSLYTSKNEINAPVIMSLIDARIQDLLSAPEPLTLVEVLAHTHALLLYQIMHLFDGDIRSQATSNAIFAALQSISLSLLALVQFPDRTKSIDLLPLSMEPIIDFWESWVLHESARRTVLFTFYFLQIYKLLQGDRQLQCDGKLGLYHSWYLSAHLWNAQSAFDFAVAWADHQHFIIDNLDFSWALSNAQPDDVDSFGKMLLVTVLGIDGVKAWFHTRGALL</sequence>
<dbReference type="GO" id="GO:0003677">
    <property type="term" value="F:DNA binding"/>
    <property type="evidence" value="ECO:0007669"/>
    <property type="project" value="UniProtKB-KW"/>
</dbReference>
<evidence type="ECO:0000259" key="7">
    <source>
        <dbReference type="PROSITE" id="PS50048"/>
    </source>
</evidence>
<accession>A0A9W9HRQ1</accession>
<dbReference type="PANTHER" id="PTHR47660:SF3">
    <property type="entry name" value="FINGER DOMAIN PROTEIN, PUTATIVE (AFU_ORTHOLOGUE AFUA_4G03310)-RELATED"/>
    <property type="match status" value="1"/>
</dbReference>
<dbReference type="SUPFAM" id="SSF57701">
    <property type="entry name" value="Zn2/Cys6 DNA-binding domain"/>
    <property type="match status" value="1"/>
</dbReference>
<evidence type="ECO:0000256" key="2">
    <source>
        <dbReference type="ARBA" id="ARBA00022833"/>
    </source>
</evidence>
<dbReference type="Pfam" id="PF00172">
    <property type="entry name" value="Zn_clus"/>
    <property type="match status" value="1"/>
</dbReference>
<evidence type="ECO:0000313" key="9">
    <source>
        <dbReference type="Proteomes" id="UP001146351"/>
    </source>
</evidence>
<dbReference type="Gene3D" id="4.10.240.10">
    <property type="entry name" value="Zn(2)-C6 fungal-type DNA-binding domain"/>
    <property type="match status" value="1"/>
</dbReference>
<evidence type="ECO:0000256" key="3">
    <source>
        <dbReference type="ARBA" id="ARBA00023015"/>
    </source>
</evidence>
<dbReference type="InterPro" id="IPR036864">
    <property type="entry name" value="Zn2-C6_fun-type_DNA-bd_sf"/>
</dbReference>
<evidence type="ECO:0000256" key="6">
    <source>
        <dbReference type="ARBA" id="ARBA00023242"/>
    </source>
</evidence>
<keyword evidence="3" id="KW-0805">Transcription regulation</keyword>
<dbReference type="EMBL" id="JAPQKO010000006">
    <property type="protein sequence ID" value="KAJ5155199.1"/>
    <property type="molecule type" value="Genomic_DNA"/>
</dbReference>
<reference evidence="8" key="1">
    <citation type="submission" date="2022-11" db="EMBL/GenBank/DDBJ databases">
        <authorList>
            <person name="Petersen C."/>
        </authorList>
    </citation>
    <scope>NUCLEOTIDE SEQUENCE</scope>
    <source>
        <strain evidence="8">IBT 21917</strain>
    </source>
</reference>
<dbReference type="PROSITE" id="PS00463">
    <property type="entry name" value="ZN2_CY6_FUNGAL_1"/>
    <property type="match status" value="1"/>
</dbReference>
<comment type="caution">
    <text evidence="8">The sequence shown here is derived from an EMBL/GenBank/DDBJ whole genome shotgun (WGS) entry which is preliminary data.</text>
</comment>
<organism evidence="8 9">
    <name type="scientific">Penicillium capsulatum</name>
    <dbReference type="NCBI Taxonomy" id="69766"/>
    <lineage>
        <taxon>Eukaryota</taxon>
        <taxon>Fungi</taxon>
        <taxon>Dikarya</taxon>
        <taxon>Ascomycota</taxon>
        <taxon>Pezizomycotina</taxon>
        <taxon>Eurotiomycetes</taxon>
        <taxon>Eurotiomycetidae</taxon>
        <taxon>Eurotiales</taxon>
        <taxon>Aspergillaceae</taxon>
        <taxon>Penicillium</taxon>
    </lineage>
</organism>
<dbReference type="PANTHER" id="PTHR47660">
    <property type="entry name" value="TRANSCRIPTION FACTOR WITH C2H2 AND ZN(2)-CYS(6) DNA BINDING DOMAIN (EUROFUNG)-RELATED-RELATED"/>
    <property type="match status" value="1"/>
</dbReference>
<dbReference type="OrthoDB" id="4216928at2759"/>
<evidence type="ECO:0000256" key="4">
    <source>
        <dbReference type="ARBA" id="ARBA00023125"/>
    </source>
</evidence>
<keyword evidence="4" id="KW-0238">DNA-binding</keyword>
<dbReference type="InterPro" id="IPR001138">
    <property type="entry name" value="Zn2Cys6_DnaBD"/>
</dbReference>
<keyword evidence="5" id="KW-0804">Transcription</keyword>
<keyword evidence="6" id="KW-0539">Nucleus</keyword>
<feature type="domain" description="Zn(2)-C6 fungal-type" evidence="7">
    <location>
        <begin position="13"/>
        <end position="43"/>
    </location>
</feature>
<protein>
    <recommendedName>
        <fullName evidence="7">Zn(2)-C6 fungal-type domain-containing protein</fullName>
    </recommendedName>
</protein>
<evidence type="ECO:0000313" key="8">
    <source>
        <dbReference type="EMBL" id="KAJ5155199.1"/>
    </source>
</evidence>
<dbReference type="Proteomes" id="UP001146351">
    <property type="component" value="Unassembled WGS sequence"/>
</dbReference>